<sequence length="266" mass="30735">MKSKRGAWDKIVIDELGKRIIGYEAEREIIFTFMLGRLVKNSKPATYNLLLKGNSSTGKDWIVNNIAGLFPEEDLEYFGRATAKAINYLHDKKEEEILQAREMKRMSKEELSEFKYKPPFTYDGKIAYFEEITEPTLNGEVMLVWTSGKNRMVSVDRGKSIVKEVDGKPMIVATSFRSIPTEETLNRFALIHLDLTDKQRKSIKRQRAIVVRDGFEEDYTNKSKSRLAGLKRYSVRIPYATKISKHLPIKIRGESRTIDRIYGVIQ</sequence>
<proteinExistence type="predicted"/>
<evidence type="ECO:0000313" key="1">
    <source>
        <dbReference type="EMBL" id="GAH30114.1"/>
    </source>
</evidence>
<dbReference type="EMBL" id="BARU01001202">
    <property type="protein sequence ID" value="GAH30114.1"/>
    <property type="molecule type" value="Genomic_DNA"/>
</dbReference>
<reference evidence="1" key="1">
    <citation type="journal article" date="2014" name="Front. Microbiol.">
        <title>High frequency of phylogenetically diverse reductive dehalogenase-homologous genes in deep subseafloor sedimentary metagenomes.</title>
        <authorList>
            <person name="Kawai M."/>
            <person name="Futagami T."/>
            <person name="Toyoda A."/>
            <person name="Takaki Y."/>
            <person name="Nishi S."/>
            <person name="Hori S."/>
            <person name="Arai W."/>
            <person name="Tsubouchi T."/>
            <person name="Morono Y."/>
            <person name="Uchiyama I."/>
            <person name="Ito T."/>
            <person name="Fujiyama A."/>
            <person name="Inagaki F."/>
            <person name="Takami H."/>
        </authorList>
    </citation>
    <scope>NUCLEOTIDE SEQUENCE</scope>
    <source>
        <strain evidence="1">Expedition CK06-06</strain>
    </source>
</reference>
<dbReference type="Gene3D" id="3.40.50.300">
    <property type="entry name" value="P-loop containing nucleotide triphosphate hydrolases"/>
    <property type="match status" value="1"/>
</dbReference>
<gene>
    <name evidence="1" type="ORF">S03H2_03290</name>
</gene>
<organism evidence="1">
    <name type="scientific">marine sediment metagenome</name>
    <dbReference type="NCBI Taxonomy" id="412755"/>
    <lineage>
        <taxon>unclassified sequences</taxon>
        <taxon>metagenomes</taxon>
        <taxon>ecological metagenomes</taxon>
    </lineage>
</organism>
<comment type="caution">
    <text evidence="1">The sequence shown here is derived from an EMBL/GenBank/DDBJ whole genome shotgun (WGS) entry which is preliminary data.</text>
</comment>
<dbReference type="AlphaFoldDB" id="X1FL74"/>
<accession>X1FL74</accession>
<dbReference type="InterPro" id="IPR027417">
    <property type="entry name" value="P-loop_NTPase"/>
</dbReference>
<dbReference type="SUPFAM" id="SSF52540">
    <property type="entry name" value="P-loop containing nucleoside triphosphate hydrolases"/>
    <property type="match status" value="1"/>
</dbReference>
<name>X1FL74_9ZZZZ</name>
<protein>
    <submittedName>
        <fullName evidence="1">Uncharacterized protein</fullName>
    </submittedName>
</protein>